<feature type="compositionally biased region" description="Basic residues" evidence="1">
    <location>
        <begin position="379"/>
        <end position="396"/>
    </location>
</feature>
<sequence>MADRQHRLESAASKWTNSELDQIIEALKRDRSFTRKELSEYVRTKSCTQVGELFSVLLSVSEEELLGVAEEGEKAFNKPEGSIDILIQSTRNISPEPFNFSLAASDVLEEYIKQIEEKKKVLSGSAVPGSSIGLRYPDIYSFLACLMRNRPLPVLNEVGAGAVLDLLTCLVRLLKLIQDDTEDDSQTRITTLGKVDRSQLKLAWKNACEKITHLIGIYLAAAAASRHATSLGGINEPWDPKQLRQHPIAPFFVLSGVRLPDSLKAARALKRTLINDLASAWNFPKLQDVSLDAGWSSEDTATHLQLVRALSMFNLNPFSLPRSVVRPFQALVDEVSQSNVSLSFCIERLSPLLFPTVDPLPLDEETVILPNPVLYKMKRSGGRKVSAKRRKEKMKRGTGTTCLPSKRPRRRGEKRIESIMRNKQWKASDFFKRVGSTRDAKRTKLMVEQHIVIKETRKTGGEEVNKTE</sequence>
<organism evidence="2 3">
    <name type="scientific">Calicophoron daubneyi</name>
    <name type="common">Rumen fluke</name>
    <name type="synonym">Paramphistomum daubneyi</name>
    <dbReference type="NCBI Taxonomy" id="300641"/>
    <lineage>
        <taxon>Eukaryota</taxon>
        <taxon>Metazoa</taxon>
        <taxon>Spiralia</taxon>
        <taxon>Lophotrochozoa</taxon>
        <taxon>Platyhelminthes</taxon>
        <taxon>Trematoda</taxon>
        <taxon>Digenea</taxon>
        <taxon>Plagiorchiida</taxon>
        <taxon>Pronocephalata</taxon>
        <taxon>Paramphistomoidea</taxon>
        <taxon>Paramphistomidae</taxon>
        <taxon>Calicophoron</taxon>
    </lineage>
</organism>
<protein>
    <submittedName>
        <fullName evidence="2">Uncharacterized protein</fullName>
    </submittedName>
</protein>
<feature type="region of interest" description="Disordered" evidence="1">
    <location>
        <begin position="379"/>
        <end position="412"/>
    </location>
</feature>
<dbReference type="EMBL" id="CAXLJL010000123">
    <property type="protein sequence ID" value="CAL5132292.1"/>
    <property type="molecule type" value="Genomic_DNA"/>
</dbReference>
<evidence type="ECO:0000313" key="2">
    <source>
        <dbReference type="EMBL" id="CAL5132292.1"/>
    </source>
</evidence>
<evidence type="ECO:0000313" key="3">
    <source>
        <dbReference type="Proteomes" id="UP001497525"/>
    </source>
</evidence>
<accession>A0AAV2TA16</accession>
<name>A0AAV2TA16_CALDB</name>
<reference evidence="2" key="1">
    <citation type="submission" date="2024-06" db="EMBL/GenBank/DDBJ databases">
        <authorList>
            <person name="Liu X."/>
            <person name="Lenzi L."/>
            <person name="Haldenby T S."/>
            <person name="Uol C."/>
        </authorList>
    </citation>
    <scope>NUCLEOTIDE SEQUENCE</scope>
</reference>
<comment type="caution">
    <text evidence="2">The sequence shown here is derived from an EMBL/GenBank/DDBJ whole genome shotgun (WGS) entry which is preliminary data.</text>
</comment>
<dbReference type="AlphaFoldDB" id="A0AAV2TA16"/>
<proteinExistence type="predicted"/>
<gene>
    <name evidence="2" type="ORF">CDAUBV1_LOCUS5131</name>
</gene>
<evidence type="ECO:0000256" key="1">
    <source>
        <dbReference type="SAM" id="MobiDB-lite"/>
    </source>
</evidence>
<dbReference type="Proteomes" id="UP001497525">
    <property type="component" value="Unassembled WGS sequence"/>
</dbReference>